<keyword evidence="3" id="KW-1185">Reference proteome</keyword>
<dbReference type="Proteomes" id="UP000094570">
    <property type="component" value="Unassembled WGS sequence"/>
</dbReference>
<comment type="caution">
    <text evidence="2">The sequence shown here is derived from an EMBL/GenBank/DDBJ whole genome shotgun (WGS) entry which is preliminary data.</text>
</comment>
<keyword evidence="1" id="KW-0472">Membrane</keyword>
<keyword evidence="1" id="KW-1133">Transmembrane helix</keyword>
<dbReference type="STRING" id="1008305.A4H02_09240"/>
<organism evidence="2 3">
    <name type="scientific">Fervidobacterium thailandense</name>
    <dbReference type="NCBI Taxonomy" id="1008305"/>
    <lineage>
        <taxon>Bacteria</taxon>
        <taxon>Thermotogati</taxon>
        <taxon>Thermotogota</taxon>
        <taxon>Thermotogae</taxon>
        <taxon>Thermotogales</taxon>
        <taxon>Fervidobacteriaceae</taxon>
        <taxon>Fervidobacterium</taxon>
    </lineage>
</organism>
<gene>
    <name evidence="2" type="ORF">A4H02_09240</name>
</gene>
<name>A0A1E3G0G5_9BACT</name>
<accession>A0A1E3G0G5</accession>
<dbReference type="EMBL" id="LWAF01000023">
    <property type="protein sequence ID" value="ODN29712.1"/>
    <property type="molecule type" value="Genomic_DNA"/>
</dbReference>
<evidence type="ECO:0000256" key="1">
    <source>
        <dbReference type="SAM" id="Phobius"/>
    </source>
</evidence>
<evidence type="ECO:0000313" key="2">
    <source>
        <dbReference type="EMBL" id="ODN29712.1"/>
    </source>
</evidence>
<feature type="transmembrane region" description="Helical" evidence="1">
    <location>
        <begin position="174"/>
        <end position="196"/>
    </location>
</feature>
<proteinExistence type="predicted"/>
<protein>
    <submittedName>
        <fullName evidence="2">Uncharacterized protein</fullName>
    </submittedName>
</protein>
<dbReference type="AlphaFoldDB" id="A0A1E3G0G5"/>
<sequence length="200" mass="23193">MRARFFFFSALVCLLFLQSIFAHVPYFESHVISNISVSQVHYFEIQQPGVREIKIISRGEPLYLMFAVPRIERLKNYRPTFELIDPNGNVVEHFSTASIEPRLYHEEFGDTYEWIYYEKEFPTQPGTYVLKVTSNGPGKFWISVGRVEKFSIMDIIALPVTVARVRIFHEEFPILWWGWIILTLLGLGVWGIVSLVKGGG</sequence>
<evidence type="ECO:0000313" key="3">
    <source>
        <dbReference type="Proteomes" id="UP000094570"/>
    </source>
</evidence>
<dbReference type="RefSeq" id="WP_069293889.1">
    <property type="nucleotide sequence ID" value="NZ_CP140110.1"/>
</dbReference>
<keyword evidence="1" id="KW-0812">Transmembrane</keyword>
<reference evidence="3" key="1">
    <citation type="submission" date="2016-04" db="EMBL/GenBank/DDBJ databases">
        <title>The genome sequence project of a novel Fervidobacterium isolate from a hot spring in Thailand.</title>
        <authorList>
            <person name="Gonzalez J.M."/>
            <person name="Cuecas A."/>
            <person name="Kanoksilapatham W."/>
        </authorList>
    </citation>
    <scope>NUCLEOTIDE SEQUENCE [LARGE SCALE GENOMIC DNA]</scope>
    <source>
        <strain evidence="3">FC2004</strain>
    </source>
</reference>